<evidence type="ECO:0000256" key="2">
    <source>
        <dbReference type="ARBA" id="ARBA00022741"/>
    </source>
</evidence>
<evidence type="ECO:0000256" key="1">
    <source>
        <dbReference type="ARBA" id="ARBA00009922"/>
    </source>
</evidence>
<dbReference type="CDD" id="cd17932">
    <property type="entry name" value="DEXQc_UvrD"/>
    <property type="match status" value="1"/>
</dbReference>
<dbReference type="Pfam" id="PF21196">
    <property type="entry name" value="PcrA_UvrD_tudor"/>
    <property type="match status" value="1"/>
</dbReference>
<dbReference type="PROSITE" id="PS51198">
    <property type="entry name" value="UVRD_HELICASE_ATP_BIND"/>
    <property type="match status" value="1"/>
</dbReference>
<dbReference type="CDD" id="cd18807">
    <property type="entry name" value="SF1_C_UvrD"/>
    <property type="match status" value="1"/>
</dbReference>
<dbReference type="Gene3D" id="1.10.10.160">
    <property type="match status" value="1"/>
</dbReference>
<keyword evidence="3" id="KW-0378">Hydrolase</keyword>
<evidence type="ECO:0000256" key="8">
    <source>
        <dbReference type="ARBA" id="ARBA00034617"/>
    </source>
</evidence>
<dbReference type="Gene3D" id="1.10.486.10">
    <property type="entry name" value="PCRA, domain 4"/>
    <property type="match status" value="1"/>
</dbReference>
<dbReference type="InterPro" id="IPR027417">
    <property type="entry name" value="P-loop_NTPase"/>
</dbReference>
<dbReference type="SUPFAM" id="SSF52540">
    <property type="entry name" value="P-loop containing nucleoside triphosphate hydrolases"/>
    <property type="match status" value="1"/>
</dbReference>
<evidence type="ECO:0000256" key="7">
    <source>
        <dbReference type="ARBA" id="ARBA00023235"/>
    </source>
</evidence>
<organism evidence="13">
    <name type="scientific">marine metagenome</name>
    <dbReference type="NCBI Taxonomy" id="408172"/>
    <lineage>
        <taxon>unclassified sequences</taxon>
        <taxon>metagenomes</taxon>
        <taxon>ecological metagenomes</taxon>
    </lineage>
</organism>
<dbReference type="GO" id="GO:0005829">
    <property type="term" value="C:cytosol"/>
    <property type="evidence" value="ECO:0007669"/>
    <property type="project" value="TreeGrafter"/>
</dbReference>
<evidence type="ECO:0000256" key="3">
    <source>
        <dbReference type="ARBA" id="ARBA00022801"/>
    </source>
</evidence>
<dbReference type="GO" id="GO:0016787">
    <property type="term" value="F:hydrolase activity"/>
    <property type="evidence" value="ECO:0007669"/>
    <property type="project" value="UniProtKB-KW"/>
</dbReference>
<sequence>MPNTSSEAYLEQLNQEQREAVDHFEGPLLVLAGAGSGKTRVLTTRIAHLIHERGVPPDRILAVTFTNKAAGELRDRISGLLGEAPKGMWTGTFHALGARILRRHAPLLGWSNTFTIFDAEQSLKLIKRTTEDVGVDTRRWNPKAIRGHLSSAKNQLIGPQQFVEENADGFDIFAQNVAKIYPAYQKSLLAQNAFDFDDLLMKPVELFESNAELLAMYRSRFLFLLVDEYQDTNRAQFRFVELLASEHRNLMVVGDDDQSIYGWRGADVRNILDFETAFSGAHTVRLERNYRSSPVILSAANAVIAENVDRKGKTLRTDRIDGERITLVTTSGETDEARWIADQIEAGLTEGPGLAYREMAILYRTNAQSRALEDVFRRRGLPYQIVGGVRFYERREIQDVLAYLRLISNPLDAGAFERVVNYPRRGIGNTSLDRLSTWAKAEGISLLAAAARADEAPDVPKGGVRGLIAFAGLAQKYSAHASQMGVGELLEALVEELDVFRHLADEGPEGEDRADNVRELIAGALDYNSELQEDLESETLDHFTELDLFLQQVALVADVDRHDPDASAVTLMTLHNAKGLEFPVVFISGLEDGLFPLGRAYDNPSELEEERRLFYVGITRAENKLYLTHARRRRRAGEVMYGRLSPFVDAIPGHLVEKVTTAVAGESHGYAGRRAVRPDSSRSIDLGIQDDDLDFDTGLNQDLPRFVKGEAVVHDTFGSGTVGEVVGFGRDLKVTVHFDSVGTKRLLVRYAGLRRDFD</sequence>
<dbReference type="GO" id="GO:0000725">
    <property type="term" value="P:recombinational repair"/>
    <property type="evidence" value="ECO:0007669"/>
    <property type="project" value="TreeGrafter"/>
</dbReference>
<reference evidence="13" key="1">
    <citation type="submission" date="2018-05" db="EMBL/GenBank/DDBJ databases">
        <authorList>
            <person name="Lanie J.A."/>
            <person name="Ng W.-L."/>
            <person name="Kazmierczak K.M."/>
            <person name="Andrzejewski T.M."/>
            <person name="Davidsen T.M."/>
            <person name="Wayne K.J."/>
            <person name="Tettelin H."/>
            <person name="Glass J.I."/>
            <person name="Rusch D."/>
            <person name="Podicherti R."/>
            <person name="Tsui H.-C.T."/>
            <person name="Winkler M.E."/>
        </authorList>
    </citation>
    <scope>NUCLEOTIDE SEQUENCE</scope>
</reference>
<dbReference type="GO" id="GO:0005524">
    <property type="term" value="F:ATP binding"/>
    <property type="evidence" value="ECO:0007669"/>
    <property type="project" value="UniProtKB-KW"/>
</dbReference>
<dbReference type="GO" id="GO:0003677">
    <property type="term" value="F:DNA binding"/>
    <property type="evidence" value="ECO:0007669"/>
    <property type="project" value="UniProtKB-KW"/>
</dbReference>
<evidence type="ECO:0000256" key="10">
    <source>
        <dbReference type="ARBA" id="ARBA00048988"/>
    </source>
</evidence>
<dbReference type="InterPro" id="IPR000212">
    <property type="entry name" value="DNA_helicase_UvrD/REP"/>
</dbReference>
<dbReference type="EMBL" id="UINC01001449">
    <property type="protein sequence ID" value="SUZ80956.1"/>
    <property type="molecule type" value="Genomic_DNA"/>
</dbReference>
<keyword evidence="4" id="KW-0347">Helicase</keyword>
<dbReference type="AlphaFoldDB" id="A0A381QNI6"/>
<dbReference type="InterPro" id="IPR014017">
    <property type="entry name" value="DNA_helicase_UvrD-like_C"/>
</dbReference>
<dbReference type="PROSITE" id="PS51217">
    <property type="entry name" value="UVRD_HELICASE_CTER"/>
    <property type="match status" value="1"/>
</dbReference>
<keyword evidence="2" id="KW-0547">Nucleotide-binding</keyword>
<accession>A0A381QNI6</accession>
<dbReference type="PANTHER" id="PTHR11070">
    <property type="entry name" value="UVRD / RECB / PCRA DNA HELICASE FAMILY MEMBER"/>
    <property type="match status" value="1"/>
</dbReference>
<evidence type="ECO:0000313" key="13">
    <source>
        <dbReference type="EMBL" id="SUZ80956.1"/>
    </source>
</evidence>
<feature type="domain" description="UvrD-like helicase ATP-binding" evidence="11">
    <location>
        <begin position="11"/>
        <end position="293"/>
    </location>
</feature>
<dbReference type="InterPro" id="IPR013986">
    <property type="entry name" value="DExx_box_DNA_helicase_dom_sf"/>
</dbReference>
<comment type="catalytic activity">
    <reaction evidence="10">
        <text>ATP + H2O = ADP + phosphate + H(+)</text>
        <dbReference type="Rhea" id="RHEA:13065"/>
        <dbReference type="ChEBI" id="CHEBI:15377"/>
        <dbReference type="ChEBI" id="CHEBI:15378"/>
        <dbReference type="ChEBI" id="CHEBI:30616"/>
        <dbReference type="ChEBI" id="CHEBI:43474"/>
        <dbReference type="ChEBI" id="CHEBI:456216"/>
        <dbReference type="EC" id="5.6.2.4"/>
    </reaction>
</comment>
<evidence type="ECO:0000256" key="6">
    <source>
        <dbReference type="ARBA" id="ARBA00023125"/>
    </source>
</evidence>
<dbReference type="Pfam" id="PF00580">
    <property type="entry name" value="UvrD-helicase"/>
    <property type="match status" value="1"/>
</dbReference>
<gene>
    <name evidence="13" type="ORF">METZ01_LOCUS33810</name>
</gene>
<dbReference type="InterPro" id="IPR014016">
    <property type="entry name" value="UvrD-like_ATP-bd"/>
</dbReference>
<dbReference type="PANTHER" id="PTHR11070:SF2">
    <property type="entry name" value="ATP-DEPENDENT DNA HELICASE SRS2"/>
    <property type="match status" value="1"/>
</dbReference>
<name>A0A381QNI6_9ZZZZ</name>
<proteinExistence type="inferred from homology"/>
<keyword evidence="7" id="KW-0413">Isomerase</keyword>
<feature type="domain" description="UvrD-like helicase C-terminal" evidence="12">
    <location>
        <begin position="294"/>
        <end position="579"/>
    </location>
</feature>
<dbReference type="EC" id="5.6.2.4" evidence="9"/>
<comment type="similarity">
    <text evidence="1">Belongs to the helicase family. UvrD subfamily.</text>
</comment>
<keyword evidence="5" id="KW-0067">ATP-binding</keyword>
<evidence type="ECO:0000259" key="12">
    <source>
        <dbReference type="PROSITE" id="PS51217"/>
    </source>
</evidence>
<evidence type="ECO:0000259" key="11">
    <source>
        <dbReference type="PROSITE" id="PS51198"/>
    </source>
</evidence>
<evidence type="ECO:0000256" key="4">
    <source>
        <dbReference type="ARBA" id="ARBA00022806"/>
    </source>
</evidence>
<dbReference type="Gene3D" id="3.40.50.300">
    <property type="entry name" value="P-loop containing nucleotide triphosphate hydrolases"/>
    <property type="match status" value="2"/>
</dbReference>
<evidence type="ECO:0000256" key="9">
    <source>
        <dbReference type="ARBA" id="ARBA00034808"/>
    </source>
</evidence>
<protein>
    <recommendedName>
        <fullName evidence="9">DNA 3'-5' helicase</fullName>
        <ecNumber evidence="9">5.6.2.4</ecNumber>
    </recommendedName>
</protein>
<evidence type="ECO:0000256" key="5">
    <source>
        <dbReference type="ARBA" id="ARBA00022840"/>
    </source>
</evidence>
<keyword evidence="6" id="KW-0238">DNA-binding</keyword>
<dbReference type="Pfam" id="PF13361">
    <property type="entry name" value="UvrD_C"/>
    <property type="match status" value="1"/>
</dbReference>
<comment type="catalytic activity">
    <reaction evidence="8">
        <text>Couples ATP hydrolysis with the unwinding of duplex DNA by translocating in the 3'-5' direction.</text>
        <dbReference type="EC" id="5.6.2.4"/>
    </reaction>
</comment>
<dbReference type="GO" id="GO:0043138">
    <property type="term" value="F:3'-5' DNA helicase activity"/>
    <property type="evidence" value="ECO:0007669"/>
    <property type="project" value="UniProtKB-EC"/>
</dbReference>